<sequence length="129" mass="14587">MWPGVYTVNSCSGVHAGAWMEFPDHWFCEDYIKFVSDDREALNQVSAILETGSLGIKFMVCNPQGMPDNIGSKEGFLVIDYQDNVSEAPKTCRTYCRAMSFVRDPTDKLDSMLHVMARALNKPPRVECR</sequence>
<organism evidence="1 2">
    <name type="scientific">Seminavis robusta</name>
    <dbReference type="NCBI Taxonomy" id="568900"/>
    <lineage>
        <taxon>Eukaryota</taxon>
        <taxon>Sar</taxon>
        <taxon>Stramenopiles</taxon>
        <taxon>Ochrophyta</taxon>
        <taxon>Bacillariophyta</taxon>
        <taxon>Bacillariophyceae</taxon>
        <taxon>Bacillariophycidae</taxon>
        <taxon>Naviculales</taxon>
        <taxon>Naviculaceae</taxon>
        <taxon>Seminavis</taxon>
    </lineage>
</organism>
<dbReference type="Proteomes" id="UP001153069">
    <property type="component" value="Unassembled WGS sequence"/>
</dbReference>
<comment type="caution">
    <text evidence="1">The sequence shown here is derived from an EMBL/GenBank/DDBJ whole genome shotgun (WGS) entry which is preliminary data.</text>
</comment>
<keyword evidence="2" id="KW-1185">Reference proteome</keyword>
<gene>
    <name evidence="1" type="ORF">SEMRO_1_G000170.1</name>
</gene>
<name>A0A9N8D443_9STRA</name>
<proteinExistence type="predicted"/>
<protein>
    <submittedName>
        <fullName evidence="1">Uncharacterized protein</fullName>
    </submittedName>
</protein>
<evidence type="ECO:0000313" key="2">
    <source>
        <dbReference type="Proteomes" id="UP001153069"/>
    </source>
</evidence>
<dbReference type="EMBL" id="CAICTM010000001">
    <property type="protein sequence ID" value="CAB9496038.1"/>
    <property type="molecule type" value="Genomic_DNA"/>
</dbReference>
<evidence type="ECO:0000313" key="1">
    <source>
        <dbReference type="EMBL" id="CAB9496038.1"/>
    </source>
</evidence>
<reference evidence="1" key="1">
    <citation type="submission" date="2020-06" db="EMBL/GenBank/DDBJ databases">
        <authorList>
            <consortium name="Plant Systems Biology data submission"/>
        </authorList>
    </citation>
    <scope>NUCLEOTIDE SEQUENCE</scope>
    <source>
        <strain evidence="1">D6</strain>
    </source>
</reference>
<accession>A0A9N8D443</accession>
<dbReference type="AlphaFoldDB" id="A0A9N8D443"/>